<dbReference type="SMART" id="SM00729">
    <property type="entry name" value="Elp3"/>
    <property type="match status" value="1"/>
</dbReference>
<dbReference type="GO" id="GO:0051989">
    <property type="term" value="F:coproporphyrinogen dehydrogenase activity"/>
    <property type="evidence" value="ECO:0007669"/>
    <property type="project" value="UniProtKB-EC"/>
</dbReference>
<dbReference type="SUPFAM" id="SSF102114">
    <property type="entry name" value="Radical SAM enzymes"/>
    <property type="match status" value="1"/>
</dbReference>
<dbReference type="RefSeq" id="WP_346247486.1">
    <property type="nucleotide sequence ID" value="NZ_JBDIZK010000009.1"/>
</dbReference>
<name>A0ABV0BC52_9SPHN</name>
<dbReference type="SFLD" id="SFLDG01065">
    <property type="entry name" value="anaerobic_coproporphyrinogen-I"/>
    <property type="match status" value="1"/>
</dbReference>
<sequence>MWRYHPDLLATPVPRYTSFPTAAEFTESVGPADFEAALAGVREGERISLYLHIPYCRELCWYCGCNTGAANRGARLAAYLQRLGEEIDQVARALDGRARVERIALGGGSPNAISPQQFDALMRRVREAFAVTDPIVSIELDPRGFDREWAEALNWQGVRRASLGVQTFVPRIQAAIGRVQPLEDVVATVGLLREAGIDSLNFDLMYGLPGQQPGDLDETLTQAIGLRPERLAVFGYAHVPHLIPRQRQIDASALPDAEARFLQAGLGHARLKTAGYRPIGFDHFALPHDAIAEAARTGRLRRNFQGFTEDPAEILIGLGASSISAFPGALLQNEKNSGRYHLQIGNGRFATARGIIRSTLDQRRGRAIEALLCAGSADLSGLPELLDIRSRMLRFEDRGLVIWEGSRVRIPDEALPYARSIAATIDPYRAPSPTRFSSAI</sequence>
<keyword evidence="17" id="KW-1185">Reference proteome</keyword>
<dbReference type="InterPro" id="IPR034505">
    <property type="entry name" value="Coproporphyrinogen-III_oxidase"/>
</dbReference>
<keyword evidence="10 14" id="KW-0408">Iron</keyword>
<keyword evidence="5 14" id="KW-0004">4Fe-4S</keyword>
<evidence type="ECO:0000259" key="15">
    <source>
        <dbReference type="PROSITE" id="PS51918"/>
    </source>
</evidence>
<dbReference type="InterPro" id="IPR004558">
    <property type="entry name" value="Coprogen_oxidase_HemN"/>
</dbReference>
<dbReference type="Pfam" id="PF04055">
    <property type="entry name" value="Radical_SAM"/>
    <property type="match status" value="1"/>
</dbReference>
<proteinExistence type="inferred from homology"/>
<dbReference type="EC" id="1.3.98.3" evidence="14"/>
<evidence type="ECO:0000256" key="3">
    <source>
        <dbReference type="ARBA" id="ARBA00005493"/>
    </source>
</evidence>
<evidence type="ECO:0000256" key="11">
    <source>
        <dbReference type="ARBA" id="ARBA00023014"/>
    </source>
</evidence>
<keyword evidence="7 14" id="KW-0949">S-adenosyl-L-methionine</keyword>
<dbReference type="NCBIfam" id="TIGR00538">
    <property type="entry name" value="hemN"/>
    <property type="match status" value="1"/>
</dbReference>
<comment type="caution">
    <text evidence="16">The sequence shown here is derived from an EMBL/GenBank/DDBJ whole genome shotgun (WGS) entry which is preliminary data.</text>
</comment>
<dbReference type="InterPro" id="IPR058240">
    <property type="entry name" value="rSAM_sf"/>
</dbReference>
<dbReference type="EMBL" id="JBDIZK010000009">
    <property type="protein sequence ID" value="MEN3748456.1"/>
    <property type="molecule type" value="Genomic_DNA"/>
</dbReference>
<dbReference type="InterPro" id="IPR013785">
    <property type="entry name" value="Aldolase_TIM"/>
</dbReference>
<reference evidence="16 17" key="1">
    <citation type="submission" date="2024-05" db="EMBL/GenBank/DDBJ databases">
        <title>Sphingomonas sp. HF-S3 16S ribosomal RNA gene Genome sequencing and assembly.</title>
        <authorList>
            <person name="Lee H."/>
        </authorList>
    </citation>
    <scope>NUCLEOTIDE SEQUENCE [LARGE SCALE GENOMIC DNA]</scope>
    <source>
        <strain evidence="16 17">HF-S3</strain>
    </source>
</reference>
<keyword evidence="9 14" id="KW-0560">Oxidoreductase</keyword>
<dbReference type="Gene3D" id="3.20.20.70">
    <property type="entry name" value="Aldolase class I"/>
    <property type="match status" value="1"/>
</dbReference>
<evidence type="ECO:0000313" key="17">
    <source>
        <dbReference type="Proteomes" id="UP001427805"/>
    </source>
</evidence>
<evidence type="ECO:0000256" key="5">
    <source>
        <dbReference type="ARBA" id="ARBA00022485"/>
    </source>
</evidence>
<comment type="subunit">
    <text evidence="4">Monomer.</text>
</comment>
<dbReference type="InterPro" id="IPR007197">
    <property type="entry name" value="rSAM"/>
</dbReference>
<dbReference type="Gene3D" id="1.10.10.920">
    <property type="match status" value="1"/>
</dbReference>
<dbReference type="PANTHER" id="PTHR13932:SF6">
    <property type="entry name" value="OXYGEN-INDEPENDENT COPROPORPHYRINOGEN III OXIDASE"/>
    <property type="match status" value="1"/>
</dbReference>
<evidence type="ECO:0000256" key="1">
    <source>
        <dbReference type="ARBA" id="ARBA00004496"/>
    </source>
</evidence>
<evidence type="ECO:0000256" key="7">
    <source>
        <dbReference type="ARBA" id="ARBA00022691"/>
    </source>
</evidence>
<evidence type="ECO:0000256" key="10">
    <source>
        <dbReference type="ARBA" id="ARBA00023004"/>
    </source>
</evidence>
<evidence type="ECO:0000313" key="16">
    <source>
        <dbReference type="EMBL" id="MEN3748456.1"/>
    </source>
</evidence>
<comment type="catalytic activity">
    <reaction evidence="13 14">
        <text>coproporphyrinogen III + 2 S-adenosyl-L-methionine = protoporphyrinogen IX + 2 5'-deoxyadenosine + 2 L-methionine + 2 CO2</text>
        <dbReference type="Rhea" id="RHEA:15425"/>
        <dbReference type="ChEBI" id="CHEBI:16526"/>
        <dbReference type="ChEBI" id="CHEBI:17319"/>
        <dbReference type="ChEBI" id="CHEBI:57307"/>
        <dbReference type="ChEBI" id="CHEBI:57309"/>
        <dbReference type="ChEBI" id="CHEBI:57844"/>
        <dbReference type="ChEBI" id="CHEBI:59789"/>
        <dbReference type="EC" id="1.3.98.3"/>
    </reaction>
</comment>
<dbReference type="PIRSF" id="PIRSF000167">
    <property type="entry name" value="HemN"/>
    <property type="match status" value="1"/>
</dbReference>
<dbReference type="PROSITE" id="PS51918">
    <property type="entry name" value="RADICAL_SAM"/>
    <property type="match status" value="1"/>
</dbReference>
<keyword evidence="12 14" id="KW-0627">Porphyrin biosynthesis</keyword>
<evidence type="ECO:0000256" key="14">
    <source>
        <dbReference type="PIRNR" id="PIRNR000167"/>
    </source>
</evidence>
<evidence type="ECO:0000256" key="13">
    <source>
        <dbReference type="ARBA" id="ARBA00048321"/>
    </source>
</evidence>
<evidence type="ECO:0000256" key="6">
    <source>
        <dbReference type="ARBA" id="ARBA00022490"/>
    </source>
</evidence>
<comment type="subcellular location">
    <subcellularLocation>
        <location evidence="1 14">Cytoplasm</location>
    </subcellularLocation>
</comment>
<dbReference type="PANTHER" id="PTHR13932">
    <property type="entry name" value="COPROPORPHYRINIGEN III OXIDASE"/>
    <property type="match status" value="1"/>
</dbReference>
<dbReference type="SFLD" id="SFLDS00029">
    <property type="entry name" value="Radical_SAM"/>
    <property type="match status" value="1"/>
</dbReference>
<comment type="pathway">
    <text evidence="2 14">Porphyrin-containing compound metabolism; protoporphyrin-IX biosynthesis; protoporphyrinogen-IX from coproporphyrinogen-III (AdoMet route): step 1/1.</text>
</comment>
<evidence type="ECO:0000256" key="2">
    <source>
        <dbReference type="ARBA" id="ARBA00004785"/>
    </source>
</evidence>
<keyword evidence="11 14" id="KW-0411">Iron-sulfur</keyword>
<comment type="similarity">
    <text evidence="3 14">Belongs to the anaerobic coproporphyrinogen-III oxidase family.</text>
</comment>
<dbReference type="CDD" id="cd01335">
    <property type="entry name" value="Radical_SAM"/>
    <property type="match status" value="1"/>
</dbReference>
<comment type="cofactor">
    <cofactor evidence="14">
        <name>[4Fe-4S] cluster</name>
        <dbReference type="ChEBI" id="CHEBI:49883"/>
    </cofactor>
    <text evidence="14">Binds 1 [4Fe-4S] cluster. The cluster is coordinated with 3 cysteines and an exchangeable S-adenosyl-L-methionine.</text>
</comment>
<evidence type="ECO:0000256" key="9">
    <source>
        <dbReference type="ARBA" id="ARBA00023002"/>
    </source>
</evidence>
<protein>
    <recommendedName>
        <fullName evidence="14">Coproporphyrinogen-III oxidase</fullName>
        <ecNumber evidence="14">1.3.98.3</ecNumber>
    </recommendedName>
</protein>
<evidence type="ECO:0000256" key="4">
    <source>
        <dbReference type="ARBA" id="ARBA00011245"/>
    </source>
</evidence>
<keyword evidence="8 14" id="KW-0479">Metal-binding</keyword>
<keyword evidence="6 14" id="KW-0963">Cytoplasm</keyword>
<feature type="domain" description="Radical SAM core" evidence="15">
    <location>
        <begin position="41"/>
        <end position="277"/>
    </location>
</feature>
<dbReference type="InterPro" id="IPR006638">
    <property type="entry name" value="Elp3/MiaA/NifB-like_rSAM"/>
</dbReference>
<accession>A0ABV0BC52</accession>
<evidence type="ECO:0000256" key="8">
    <source>
        <dbReference type="ARBA" id="ARBA00022723"/>
    </source>
</evidence>
<dbReference type="Proteomes" id="UP001427805">
    <property type="component" value="Unassembled WGS sequence"/>
</dbReference>
<evidence type="ECO:0000256" key="12">
    <source>
        <dbReference type="ARBA" id="ARBA00023244"/>
    </source>
</evidence>
<gene>
    <name evidence="16" type="primary">hemN</name>
    <name evidence="16" type="ORF">TPR58_14870</name>
</gene>
<organism evidence="16 17">
    <name type="scientific">Sphingomonas rustica</name>
    <dbReference type="NCBI Taxonomy" id="3103142"/>
    <lineage>
        <taxon>Bacteria</taxon>
        <taxon>Pseudomonadati</taxon>
        <taxon>Pseudomonadota</taxon>
        <taxon>Alphaproteobacteria</taxon>
        <taxon>Sphingomonadales</taxon>
        <taxon>Sphingomonadaceae</taxon>
        <taxon>Sphingomonas</taxon>
    </lineage>
</organism>